<dbReference type="InterPro" id="IPR009539">
    <property type="entry name" value="VANGL"/>
</dbReference>
<keyword evidence="3 8" id="KW-0812">Transmembrane</keyword>
<comment type="subcellular location">
    <subcellularLocation>
        <location evidence="1">Cell membrane</location>
        <topology evidence="1">Multi-pass membrane protein</topology>
    </subcellularLocation>
</comment>
<name>A0A443SSF5_9ACAR</name>
<feature type="compositionally biased region" description="Basic residues" evidence="7">
    <location>
        <begin position="449"/>
        <end position="462"/>
    </location>
</feature>
<dbReference type="AlphaFoldDB" id="A0A443SSF5"/>
<feature type="region of interest" description="Disordered" evidence="7">
    <location>
        <begin position="35"/>
        <end position="117"/>
    </location>
</feature>
<feature type="transmembrane region" description="Helical" evidence="8">
    <location>
        <begin position="256"/>
        <end position="276"/>
    </location>
</feature>
<feature type="compositionally biased region" description="Low complexity" evidence="7">
    <location>
        <begin position="57"/>
        <end position="72"/>
    </location>
</feature>
<keyword evidence="2" id="KW-1003">Cell membrane</keyword>
<evidence type="ECO:0000256" key="8">
    <source>
        <dbReference type="SAM" id="Phobius"/>
    </source>
</evidence>
<feature type="compositionally biased region" description="Basic and acidic residues" evidence="7">
    <location>
        <begin position="102"/>
        <end position="117"/>
    </location>
</feature>
<dbReference type="VEuPathDB" id="VectorBase:LDEU001618"/>
<evidence type="ECO:0000256" key="1">
    <source>
        <dbReference type="ARBA" id="ARBA00004651"/>
    </source>
</evidence>
<protein>
    <submittedName>
        <fullName evidence="9">Vang-like protein 2</fullName>
    </submittedName>
</protein>
<feature type="compositionally biased region" description="Basic and acidic residues" evidence="7">
    <location>
        <begin position="37"/>
        <end position="47"/>
    </location>
</feature>
<evidence type="ECO:0000256" key="3">
    <source>
        <dbReference type="ARBA" id="ARBA00022692"/>
    </source>
</evidence>
<feature type="region of interest" description="Disordered" evidence="7">
    <location>
        <begin position="449"/>
        <end position="469"/>
    </location>
</feature>
<evidence type="ECO:0000256" key="7">
    <source>
        <dbReference type="SAM" id="MobiDB-lite"/>
    </source>
</evidence>
<keyword evidence="5 8" id="KW-0472">Membrane</keyword>
<feature type="transmembrane region" description="Helical" evidence="8">
    <location>
        <begin position="296"/>
        <end position="320"/>
    </location>
</feature>
<dbReference type="EMBL" id="NCKV01000510">
    <property type="protein sequence ID" value="RWS30422.1"/>
    <property type="molecule type" value="Genomic_DNA"/>
</dbReference>
<dbReference type="PANTHER" id="PTHR20886">
    <property type="entry name" value="VANG-LIKE PROTEIN"/>
    <property type="match status" value="1"/>
</dbReference>
<keyword evidence="4 8" id="KW-1133">Transmembrane helix</keyword>
<keyword evidence="10" id="KW-1185">Reference proteome</keyword>
<feature type="transmembrane region" description="Helical" evidence="8">
    <location>
        <begin position="225"/>
        <end position="244"/>
    </location>
</feature>
<gene>
    <name evidence="9" type="ORF">B4U80_03516</name>
</gene>
<dbReference type="GO" id="GO:0005886">
    <property type="term" value="C:plasma membrane"/>
    <property type="evidence" value="ECO:0007669"/>
    <property type="project" value="UniProtKB-SubCell"/>
</dbReference>
<feature type="non-terminal residue" evidence="9">
    <location>
        <position position="528"/>
    </location>
</feature>
<evidence type="ECO:0000256" key="2">
    <source>
        <dbReference type="ARBA" id="ARBA00022475"/>
    </source>
</evidence>
<comment type="caution">
    <text evidence="9">The sequence shown here is derived from an EMBL/GenBank/DDBJ whole genome shotgun (WGS) entry which is preliminary data.</text>
</comment>
<organism evidence="9 10">
    <name type="scientific">Leptotrombidium deliense</name>
    <dbReference type="NCBI Taxonomy" id="299467"/>
    <lineage>
        <taxon>Eukaryota</taxon>
        <taxon>Metazoa</taxon>
        <taxon>Ecdysozoa</taxon>
        <taxon>Arthropoda</taxon>
        <taxon>Chelicerata</taxon>
        <taxon>Arachnida</taxon>
        <taxon>Acari</taxon>
        <taxon>Acariformes</taxon>
        <taxon>Trombidiformes</taxon>
        <taxon>Prostigmata</taxon>
        <taxon>Anystina</taxon>
        <taxon>Parasitengona</taxon>
        <taxon>Trombiculoidea</taxon>
        <taxon>Trombiculidae</taxon>
        <taxon>Leptotrombidium</taxon>
    </lineage>
</organism>
<feature type="transmembrane region" description="Helical" evidence="8">
    <location>
        <begin position="186"/>
        <end position="205"/>
    </location>
</feature>
<evidence type="ECO:0000313" key="9">
    <source>
        <dbReference type="EMBL" id="RWS30422.1"/>
    </source>
</evidence>
<evidence type="ECO:0000256" key="6">
    <source>
        <dbReference type="ARBA" id="ARBA00025718"/>
    </source>
</evidence>
<evidence type="ECO:0000256" key="4">
    <source>
        <dbReference type="ARBA" id="ARBA00022989"/>
    </source>
</evidence>
<dbReference type="Pfam" id="PF06638">
    <property type="entry name" value="Strabismus"/>
    <property type="match status" value="1"/>
</dbReference>
<dbReference type="STRING" id="299467.A0A443SSF5"/>
<proteinExistence type="inferred from homology"/>
<dbReference type="OrthoDB" id="8887313at2759"/>
<comment type="similarity">
    <text evidence="6">Belongs to the Vang family.</text>
</comment>
<dbReference type="Proteomes" id="UP000288716">
    <property type="component" value="Unassembled WGS sequence"/>
</dbReference>
<reference evidence="9 10" key="1">
    <citation type="journal article" date="2018" name="Gigascience">
        <title>Genomes of trombidid mites reveal novel predicted allergens and laterally-transferred genes associated with secondary metabolism.</title>
        <authorList>
            <person name="Dong X."/>
            <person name="Chaisiri K."/>
            <person name="Xia D."/>
            <person name="Armstrong S.D."/>
            <person name="Fang Y."/>
            <person name="Donnelly M.J."/>
            <person name="Kadowaki T."/>
            <person name="McGarry J.W."/>
            <person name="Darby A.C."/>
            <person name="Makepeace B.L."/>
        </authorList>
    </citation>
    <scope>NUCLEOTIDE SEQUENCE [LARGE SCALE GENOMIC DNA]</scope>
    <source>
        <strain evidence="9">UoL-UT</strain>
    </source>
</reference>
<evidence type="ECO:0000256" key="5">
    <source>
        <dbReference type="ARBA" id="ARBA00023136"/>
    </source>
</evidence>
<evidence type="ECO:0000313" key="10">
    <source>
        <dbReference type="Proteomes" id="UP000288716"/>
    </source>
</evidence>
<sequence>MGSTSIPASLWANDLHHSPGIMNSMQLPTFKVQMDTESVRSGHSDRSRRSRGHTSHGNHVSHSNSNHVIGNNTLNHFPGGGYTNRINSENHRSASRHSHRSVRSDRPFVSKLDSPYERHERRRDEEVIEVQILPQDDNWADNTTAVTGNTSEHSISIETDINKVGKDVFWSDQGLAFRCQMWTGSVVAAFLSLCAFVSPIVMVILPRIEALEWKVQECGPECDGLLISFSFKLLILLLGSWALFFRKPRATMPRIFIYRSVVLALIFVFMVSYWLFYAVRIAERRFSEYELSYHSIVLFSVSLVDALLFIHYLAVILIELRHLQPQFFIKVVRSPDGESRSYNIGELSIQRAAVWILEHYYRDFSVFNPYLEMIPRKKSKSSASIVASTNSIGNHVSSPPSTLKYYDVDGVTGNTSSLSAGILAQTSITNAANTRAFPSANNLEERSCRRGKGSHHHHHHFHNDRFHEEQEFERRVKKRRARLITAVEEAFVHIKRVDDEQGPAIPMDPYEAAQAIFPSFARSLQKFL</sequence>
<accession>A0A443SSF5</accession>